<feature type="domain" description="Fe2OG dioxygenase" evidence="2">
    <location>
        <begin position="41"/>
        <end position="170"/>
    </location>
</feature>
<dbReference type="InterPro" id="IPR037151">
    <property type="entry name" value="AlkB-like_sf"/>
</dbReference>
<evidence type="ECO:0000256" key="1">
    <source>
        <dbReference type="ARBA" id="ARBA00007879"/>
    </source>
</evidence>
<dbReference type="GO" id="GO:0006307">
    <property type="term" value="P:DNA alkylation repair"/>
    <property type="evidence" value="ECO:0007669"/>
    <property type="project" value="InterPro"/>
</dbReference>
<dbReference type="PROSITE" id="PS51471">
    <property type="entry name" value="FE2OG_OXY"/>
    <property type="match status" value="1"/>
</dbReference>
<dbReference type="Proteomes" id="UP001055712">
    <property type="component" value="Unassembled WGS sequence"/>
</dbReference>
<evidence type="ECO:0000313" key="3">
    <source>
        <dbReference type="EMBL" id="KAI3438317.1"/>
    </source>
</evidence>
<dbReference type="SUPFAM" id="SSF51197">
    <property type="entry name" value="Clavaminate synthase-like"/>
    <property type="match status" value="1"/>
</dbReference>
<dbReference type="AlphaFoldDB" id="A0A9D4TYZ3"/>
<dbReference type="InterPro" id="IPR005123">
    <property type="entry name" value="Oxoglu/Fe-dep_dioxygenase_dom"/>
</dbReference>
<dbReference type="OrthoDB" id="511417at2759"/>
<comment type="similarity">
    <text evidence="1">Belongs to the alkB family.</text>
</comment>
<accession>A0A9D4TYZ3</accession>
<dbReference type="PANTHER" id="PTHR31212">
    <property type="entry name" value="ALPHA-KETOGLUTARATE-DEPENDENT DIOXYGENASE ALKB HOMOLOG 3"/>
    <property type="match status" value="1"/>
</dbReference>
<keyword evidence="4" id="KW-1185">Reference proteome</keyword>
<evidence type="ECO:0000313" key="4">
    <source>
        <dbReference type="Proteomes" id="UP001055712"/>
    </source>
</evidence>
<proteinExistence type="inferred from homology"/>
<dbReference type="PANTHER" id="PTHR31212:SF4">
    <property type="entry name" value="ALPHA-KETOGLUTARATE-DEPENDENT DIOXYGENASE ALKB HOMOLOG 3"/>
    <property type="match status" value="1"/>
</dbReference>
<dbReference type="InterPro" id="IPR032854">
    <property type="entry name" value="ALKBH3"/>
</dbReference>
<gene>
    <name evidence="3" type="ORF">D9Q98_000751</name>
</gene>
<evidence type="ECO:0000259" key="2">
    <source>
        <dbReference type="PROSITE" id="PS51471"/>
    </source>
</evidence>
<sequence length="235" mass="25579">MQASPALERAAELVALAVNARLQSGGAAMLPLEAADRQAWRPNCAVANCYASGAVGMAAHSDRMTALGPCPIIASLSLGATRCFRLHRTQRVDLWEGAGGTGSGSPHDTAVAAGADVVRVDLQLAHNQLLVMWPPTQETWKHEVTKTSKPFTLHKRSGATRFNLTFRRMKPGWEHRVPTCRCGRPAVMKAHVPKQPIQQQQPTRQLRYYYACESDGRTKASCGFFVDVPHVATLA</sequence>
<name>A0A9D4TYZ3_CHLVU</name>
<dbReference type="Gene3D" id="2.60.120.590">
    <property type="entry name" value="Alpha-ketoglutarate-dependent dioxygenase AlkB-like"/>
    <property type="match status" value="1"/>
</dbReference>
<dbReference type="Pfam" id="PF13532">
    <property type="entry name" value="2OG-FeII_Oxy_2"/>
    <property type="match status" value="1"/>
</dbReference>
<dbReference type="GO" id="GO:0051213">
    <property type="term" value="F:dioxygenase activity"/>
    <property type="evidence" value="ECO:0007669"/>
    <property type="project" value="InterPro"/>
</dbReference>
<dbReference type="EMBL" id="SIDB01000001">
    <property type="protein sequence ID" value="KAI3438317.1"/>
    <property type="molecule type" value="Genomic_DNA"/>
</dbReference>
<protein>
    <recommendedName>
        <fullName evidence="2">Fe2OG dioxygenase domain-containing protein</fullName>
    </recommendedName>
</protein>
<reference evidence="3" key="2">
    <citation type="submission" date="2020-11" db="EMBL/GenBank/DDBJ databases">
        <authorList>
            <person name="Cecchin M."/>
            <person name="Marcolungo L."/>
            <person name="Rossato M."/>
            <person name="Girolomoni L."/>
            <person name="Cosentino E."/>
            <person name="Cuine S."/>
            <person name="Li-Beisson Y."/>
            <person name="Delledonne M."/>
            <person name="Ballottari M."/>
        </authorList>
    </citation>
    <scope>NUCLEOTIDE SEQUENCE</scope>
    <source>
        <strain evidence="3">211/11P</strain>
        <tissue evidence="3">Whole cell</tissue>
    </source>
</reference>
<reference evidence="3" key="1">
    <citation type="journal article" date="2019" name="Plant J.">
        <title>Chlorella vulgaris genome assembly and annotation reveals the molecular basis for metabolic acclimation to high light conditions.</title>
        <authorList>
            <person name="Cecchin M."/>
            <person name="Marcolungo L."/>
            <person name="Rossato M."/>
            <person name="Girolomoni L."/>
            <person name="Cosentino E."/>
            <person name="Cuine S."/>
            <person name="Li-Beisson Y."/>
            <person name="Delledonne M."/>
            <person name="Ballottari M."/>
        </authorList>
    </citation>
    <scope>NUCLEOTIDE SEQUENCE</scope>
    <source>
        <strain evidence="3">211/11P</strain>
    </source>
</reference>
<dbReference type="InterPro" id="IPR027450">
    <property type="entry name" value="AlkB-like"/>
</dbReference>
<organism evidence="3 4">
    <name type="scientific">Chlorella vulgaris</name>
    <name type="common">Green alga</name>
    <dbReference type="NCBI Taxonomy" id="3077"/>
    <lineage>
        <taxon>Eukaryota</taxon>
        <taxon>Viridiplantae</taxon>
        <taxon>Chlorophyta</taxon>
        <taxon>core chlorophytes</taxon>
        <taxon>Trebouxiophyceae</taxon>
        <taxon>Chlorellales</taxon>
        <taxon>Chlorellaceae</taxon>
        <taxon>Chlorella clade</taxon>
        <taxon>Chlorella</taxon>
    </lineage>
</organism>
<comment type="caution">
    <text evidence="3">The sequence shown here is derived from an EMBL/GenBank/DDBJ whole genome shotgun (WGS) entry which is preliminary data.</text>
</comment>